<dbReference type="Proteomes" id="UP000095751">
    <property type="component" value="Unassembled WGS sequence"/>
</dbReference>
<dbReference type="AlphaFoldDB" id="A0A1E7FXK1"/>
<feature type="region of interest" description="Disordered" evidence="1">
    <location>
        <begin position="492"/>
        <end position="516"/>
    </location>
</feature>
<reference evidence="2 3" key="1">
    <citation type="submission" date="2016-09" db="EMBL/GenBank/DDBJ databases">
        <title>Extensive genetic diversity and differential bi-allelic expression allows diatom success in the polar Southern Ocean.</title>
        <authorList>
            <consortium name="DOE Joint Genome Institute"/>
            <person name="Mock T."/>
            <person name="Otillar R.P."/>
            <person name="Strauss J."/>
            <person name="Dupont C."/>
            <person name="Frickenhaus S."/>
            <person name="Maumus F."/>
            <person name="Mcmullan M."/>
            <person name="Sanges R."/>
            <person name="Schmutz J."/>
            <person name="Toseland A."/>
            <person name="Valas R."/>
            <person name="Veluchamy A."/>
            <person name="Ward B.J."/>
            <person name="Allen A."/>
            <person name="Barry K."/>
            <person name="Falciatore A."/>
            <person name="Ferrante M."/>
            <person name="Fortunato A.E."/>
            <person name="Gloeckner G."/>
            <person name="Gruber A."/>
            <person name="Hipkin R."/>
            <person name="Janech M."/>
            <person name="Kroth P."/>
            <person name="Leese F."/>
            <person name="Lindquist E."/>
            <person name="Lyon B.R."/>
            <person name="Martin J."/>
            <person name="Mayer C."/>
            <person name="Parker M."/>
            <person name="Quesneville H."/>
            <person name="Raymond J."/>
            <person name="Uhlig C."/>
            <person name="Valentin K.U."/>
            <person name="Worden A.Z."/>
            <person name="Armbrust E.V."/>
            <person name="Bowler C."/>
            <person name="Green B."/>
            <person name="Moulton V."/>
            <person name="Van Oosterhout C."/>
            <person name="Grigoriev I."/>
        </authorList>
    </citation>
    <scope>NUCLEOTIDE SEQUENCE [LARGE SCALE GENOMIC DNA]</scope>
    <source>
        <strain evidence="2 3">CCMP1102</strain>
    </source>
</reference>
<proteinExistence type="predicted"/>
<feature type="region of interest" description="Disordered" evidence="1">
    <location>
        <begin position="1"/>
        <end position="30"/>
    </location>
</feature>
<accession>A0A1E7FXK1</accession>
<protein>
    <submittedName>
        <fullName evidence="2">Uncharacterized protein</fullName>
    </submittedName>
</protein>
<dbReference type="KEGG" id="fcy:FRACYDRAFT_233044"/>
<organism evidence="2 3">
    <name type="scientific">Fragilariopsis cylindrus CCMP1102</name>
    <dbReference type="NCBI Taxonomy" id="635003"/>
    <lineage>
        <taxon>Eukaryota</taxon>
        <taxon>Sar</taxon>
        <taxon>Stramenopiles</taxon>
        <taxon>Ochrophyta</taxon>
        <taxon>Bacillariophyta</taxon>
        <taxon>Bacillariophyceae</taxon>
        <taxon>Bacillariophycidae</taxon>
        <taxon>Bacillariales</taxon>
        <taxon>Bacillariaceae</taxon>
        <taxon>Fragilariopsis</taxon>
    </lineage>
</organism>
<evidence type="ECO:0000313" key="2">
    <source>
        <dbReference type="EMBL" id="OEU22879.1"/>
    </source>
</evidence>
<keyword evidence="3" id="KW-1185">Reference proteome</keyword>
<evidence type="ECO:0000313" key="3">
    <source>
        <dbReference type="Proteomes" id="UP000095751"/>
    </source>
</evidence>
<feature type="region of interest" description="Disordered" evidence="1">
    <location>
        <begin position="444"/>
        <end position="470"/>
    </location>
</feature>
<sequence>MSLEQQKHNTKITDGNRRKKNGKGMKITPGNAIVKDIKDQKNSFFLEKKKESSVFSEKKKVPKNVINKCNKDIKDQNDDLITEKRVPTNTTNKCNKHTKDQKISFSIENKKVPKNLINKCNGNIVTAVQNNSNQEAIRAAYLEATSAAFASRDTLPSRLQSALGGASIELDNYGNVDILKQNTINNYSAVKMMLRKNKMQGFLEWIQGRRGWTLATEKSPYLEYHRDLHEAYSISLRTLMKNHDDLRSYLVVLFYKQEPLTHENACDGLTTPKSRQSTQTLWKKVGKGESLQDAVGKLRPFLEVLRYFCTDPKERWTSIPWLVPIISQKACQKRLDRISRLVSTLMRTSENGPDVPVHWAAHPPLNHYPRSTVTSATMTELVIGVANILSNLFLQQPIFVSTLADVDRLLPKFANGLENTERNNKIPKVVVSGMYNNTAINTSTTKSSVRPTKVDVSTSPNTAVSQRPRPPIVDPVVPDLIIDLTNLNLADDEDSVESDQRKIHPKKNNRWGPKLT</sequence>
<dbReference type="OrthoDB" id="51352at2759"/>
<dbReference type="EMBL" id="KV784353">
    <property type="protein sequence ID" value="OEU22879.1"/>
    <property type="molecule type" value="Genomic_DNA"/>
</dbReference>
<feature type="compositionally biased region" description="Polar residues" evidence="1">
    <location>
        <begin position="444"/>
        <end position="465"/>
    </location>
</feature>
<evidence type="ECO:0000256" key="1">
    <source>
        <dbReference type="SAM" id="MobiDB-lite"/>
    </source>
</evidence>
<name>A0A1E7FXK1_9STRA</name>
<dbReference type="InParanoid" id="A0A1E7FXK1"/>
<gene>
    <name evidence="2" type="ORF">FRACYDRAFT_233044</name>
</gene>